<dbReference type="AlphaFoldDB" id="A0A2M6K7Z2"/>
<name>A0A2M6K7Z2_9BACT</name>
<dbReference type="EMBL" id="PCWW01000073">
    <property type="protein sequence ID" value="PIR12757.1"/>
    <property type="molecule type" value="Genomic_DNA"/>
</dbReference>
<protein>
    <submittedName>
        <fullName evidence="2">Uncharacterized protein</fullName>
    </submittedName>
</protein>
<gene>
    <name evidence="2" type="ORF">COV49_04470</name>
</gene>
<organism evidence="2 3">
    <name type="scientific">Candidatus Falkowbacteria bacterium CG11_big_fil_rev_8_21_14_0_20_39_10</name>
    <dbReference type="NCBI Taxonomy" id="1974570"/>
    <lineage>
        <taxon>Bacteria</taxon>
        <taxon>Candidatus Falkowiibacteriota</taxon>
    </lineage>
</organism>
<evidence type="ECO:0000313" key="3">
    <source>
        <dbReference type="Proteomes" id="UP000230869"/>
    </source>
</evidence>
<evidence type="ECO:0000313" key="2">
    <source>
        <dbReference type="EMBL" id="PIR12757.1"/>
    </source>
</evidence>
<keyword evidence="1" id="KW-0472">Membrane</keyword>
<evidence type="ECO:0000256" key="1">
    <source>
        <dbReference type="SAM" id="Phobius"/>
    </source>
</evidence>
<keyword evidence="1" id="KW-0812">Transmembrane</keyword>
<dbReference type="PROSITE" id="PS51257">
    <property type="entry name" value="PROKAR_LIPOPROTEIN"/>
    <property type="match status" value="1"/>
</dbReference>
<feature type="transmembrane region" description="Helical" evidence="1">
    <location>
        <begin position="20"/>
        <end position="38"/>
    </location>
</feature>
<reference evidence="2 3" key="1">
    <citation type="submission" date="2017-09" db="EMBL/GenBank/DDBJ databases">
        <title>Depth-based differentiation of microbial function through sediment-hosted aquifers and enrichment of novel symbionts in the deep terrestrial subsurface.</title>
        <authorList>
            <person name="Probst A.J."/>
            <person name="Ladd B."/>
            <person name="Jarett J.K."/>
            <person name="Geller-Mcgrath D.E."/>
            <person name="Sieber C.M."/>
            <person name="Emerson J.B."/>
            <person name="Anantharaman K."/>
            <person name="Thomas B.C."/>
            <person name="Malmstrom R."/>
            <person name="Stieglmeier M."/>
            <person name="Klingl A."/>
            <person name="Woyke T."/>
            <person name="Ryan C.M."/>
            <person name="Banfield J.F."/>
        </authorList>
    </citation>
    <scope>NUCLEOTIDE SEQUENCE [LARGE SCALE GENOMIC DNA]</scope>
    <source>
        <strain evidence="2">CG11_big_fil_rev_8_21_14_0_20_39_10</strain>
    </source>
</reference>
<comment type="caution">
    <text evidence="2">The sequence shown here is derived from an EMBL/GenBank/DDBJ whole genome shotgun (WGS) entry which is preliminary data.</text>
</comment>
<keyword evidence="1" id="KW-1133">Transmembrane helix</keyword>
<dbReference type="Proteomes" id="UP000230869">
    <property type="component" value="Unassembled WGS sequence"/>
</dbReference>
<proteinExistence type="predicted"/>
<sequence>MPKKKKNNKKKKGNKLNFQLIAVIFLLTMLIVGCVFFLPGNIKNFVLAFTEKSSGDPIYESDWNNLDNDFVATTGSGISGNLGIGMSGQSSIAKIEVDMESLTTTEGLHISRDAAGYAYLNIEDESANPIFKVHESGKVGIGTATPAGQLDVAGSICFSGDCRSDWETTGGLWSTGTGGIYYSAGNVGIGTTNSEAKLEVYGGNLKINSGIETGSDSPTTGVLKFDNMYDQAGNRTANKIVLYDNGNDWKGGIGISYSYVDFFSGEKFGFWVAHESEASPGTEAMTILYNGNVGIGTTNPEAKLSVNGMMHVNTISADSGLTVGEVHSATAKELVLGYDTTNNYANIQSIWQGNEYTPLILQKDGGNVGIGTTTPAQKLEVAGLMAWHGSGTERIGFLGGDDGTTKIIASHNHLQFEIDRTTDDFIWVQEDASVELMRLTGEGNVGIGTTGPSAKLTVNMADLTTTEGFRISRSAAASHYAYLNIEDESANPIFKVHESGNVGIGTTAPGEKLEVSGNIKLSGTSPAYKITNMVLPTASSDAATKGYVDAAQGGANKSSSLGADMLTSYFDGQGLFTPHSNTCDGTESFVALFSGASVGFCIEKNERSAQHWEDARKTCAANGKRLPEPGEWKDACQNAGALGLSAMVDNWEWASNFSLPVYDGSGYGVGSAVFGDGGCGFASWAWVGGNAGAEGSNGFRCVR</sequence>
<accession>A0A2M6K7Z2</accession>